<feature type="region of interest" description="Disordered" evidence="9">
    <location>
        <begin position="413"/>
        <end position="457"/>
    </location>
</feature>
<dbReference type="InterPro" id="IPR017452">
    <property type="entry name" value="GPCR_Rhodpsn_7TM"/>
</dbReference>
<keyword evidence="3 10" id="KW-1133">Transmembrane helix</keyword>
<evidence type="ECO:0000259" key="11">
    <source>
        <dbReference type="PROSITE" id="PS50262"/>
    </source>
</evidence>
<dbReference type="RefSeq" id="XP_066923824.1">
    <property type="nucleotide sequence ID" value="XM_067067723.1"/>
</dbReference>
<dbReference type="GO" id="GO:0004930">
    <property type="term" value="F:G protein-coupled receptor activity"/>
    <property type="evidence" value="ECO:0007669"/>
    <property type="project" value="UniProtKB-KW"/>
</dbReference>
<keyword evidence="13" id="KW-1185">Reference proteome</keyword>
<comment type="similarity">
    <text evidence="8">Belongs to the G-protein coupled receptor 1 family.</text>
</comment>
<feature type="transmembrane region" description="Helical" evidence="10">
    <location>
        <begin position="209"/>
        <end position="229"/>
    </location>
</feature>
<evidence type="ECO:0000256" key="7">
    <source>
        <dbReference type="ARBA" id="ARBA00023224"/>
    </source>
</evidence>
<keyword evidence="7 8" id="KW-0807">Transducer</keyword>
<dbReference type="Proteomes" id="UP000594262">
    <property type="component" value="Unplaced"/>
</dbReference>
<keyword evidence="2 8" id="KW-0812">Transmembrane</keyword>
<feature type="transmembrane region" description="Helical" evidence="10">
    <location>
        <begin position="83"/>
        <end position="106"/>
    </location>
</feature>
<evidence type="ECO:0000256" key="8">
    <source>
        <dbReference type="RuleBase" id="RU000688"/>
    </source>
</evidence>
<dbReference type="Pfam" id="PF00001">
    <property type="entry name" value="7tm_1"/>
    <property type="match status" value="1"/>
</dbReference>
<evidence type="ECO:0000313" key="13">
    <source>
        <dbReference type="Proteomes" id="UP000594262"/>
    </source>
</evidence>
<dbReference type="PROSITE" id="PS50262">
    <property type="entry name" value="G_PROTEIN_RECEP_F1_2"/>
    <property type="match status" value="1"/>
</dbReference>
<feature type="transmembrane region" description="Helical" evidence="10">
    <location>
        <begin position="158"/>
        <end position="178"/>
    </location>
</feature>
<name>A0A7M6DLN8_9CNID</name>
<evidence type="ECO:0000256" key="2">
    <source>
        <dbReference type="ARBA" id="ARBA00022692"/>
    </source>
</evidence>
<evidence type="ECO:0000256" key="4">
    <source>
        <dbReference type="ARBA" id="ARBA00023040"/>
    </source>
</evidence>
<feature type="transmembrane region" description="Helical" evidence="10">
    <location>
        <begin position="126"/>
        <end position="146"/>
    </location>
</feature>
<keyword evidence="5 10" id="KW-0472">Membrane</keyword>
<dbReference type="OrthoDB" id="6021413at2759"/>
<evidence type="ECO:0000256" key="5">
    <source>
        <dbReference type="ARBA" id="ARBA00023136"/>
    </source>
</evidence>
<evidence type="ECO:0000256" key="10">
    <source>
        <dbReference type="SAM" id="Phobius"/>
    </source>
</evidence>
<evidence type="ECO:0000256" key="6">
    <source>
        <dbReference type="ARBA" id="ARBA00023170"/>
    </source>
</evidence>
<proteinExistence type="inferred from homology"/>
<feature type="transmembrane region" description="Helical" evidence="10">
    <location>
        <begin position="339"/>
        <end position="360"/>
    </location>
</feature>
<dbReference type="PANTHER" id="PTHR45695">
    <property type="entry name" value="LEUCOKININ RECEPTOR-RELATED"/>
    <property type="match status" value="1"/>
</dbReference>
<feature type="compositionally biased region" description="Polar residues" evidence="9">
    <location>
        <begin position="434"/>
        <end position="451"/>
    </location>
</feature>
<dbReference type="InterPro" id="IPR000276">
    <property type="entry name" value="GPCR_Rhodpsn"/>
</dbReference>
<sequence length="472" mass="53133">MFLSEEIYGKPLDIGGGTELITARNNTTSITGSQNEENGSNGGLYIGVVFFYTFVAFLGLLSNTFVLLTVFKRYVSRNTVNTFLCSLATSDLLMVILSMMDFATFLNGTWVFGEVLCKIQSYILEINFTASTLTLVAVSFERYLLICHPYMKRRSIKSIYKIIGAVWLIAFLICSPLLHGYAVTEEMNRESGDLYLRCHNTWGLKGELAFYSTYSAITYLFPFVLMAFAHWRISLSIKENNDRRASASAQSTLIKEKKSSVCYTIREEPSSSTSTERTAVEEVEPTPAPPPQQDSPPSSKGLPKSFLRSISGLSTRTRSSFAADREIYRREKRVKAIRLLFVVTITFFMLWTPFIILRLLRDAGVHVNKYLYTFSEIIIFSSTAVNGFIYAFISRPFRNAFKAILCCRTHRDAVSRDSGPSMSNSEDNRLANRGNYSSRGSVTYSSDNKNGNAPKIYSQLNANGHHHMVNDV</sequence>
<feature type="transmembrane region" description="Helical" evidence="10">
    <location>
        <begin position="372"/>
        <end position="393"/>
    </location>
</feature>
<dbReference type="EnsemblMetazoa" id="CLYHEMT015197.1">
    <property type="protein sequence ID" value="CLYHEMP015197.1"/>
    <property type="gene ID" value="CLYHEMG015197"/>
</dbReference>
<dbReference type="GeneID" id="136811118"/>
<dbReference type="AlphaFoldDB" id="A0A7M6DLN8"/>
<dbReference type="PROSITE" id="PS00237">
    <property type="entry name" value="G_PROTEIN_RECEP_F1_1"/>
    <property type="match status" value="1"/>
</dbReference>
<organism evidence="12 13">
    <name type="scientific">Clytia hemisphaerica</name>
    <dbReference type="NCBI Taxonomy" id="252671"/>
    <lineage>
        <taxon>Eukaryota</taxon>
        <taxon>Metazoa</taxon>
        <taxon>Cnidaria</taxon>
        <taxon>Hydrozoa</taxon>
        <taxon>Hydroidolina</taxon>
        <taxon>Leptothecata</taxon>
        <taxon>Obeliida</taxon>
        <taxon>Clytiidae</taxon>
        <taxon>Clytia</taxon>
    </lineage>
</organism>
<feature type="transmembrane region" description="Helical" evidence="10">
    <location>
        <begin position="44"/>
        <end position="71"/>
    </location>
</feature>
<reference evidence="12" key="1">
    <citation type="submission" date="2021-01" db="UniProtKB">
        <authorList>
            <consortium name="EnsemblMetazoa"/>
        </authorList>
    </citation>
    <scope>IDENTIFICATION</scope>
</reference>
<accession>A0A7M6DLN8</accession>
<evidence type="ECO:0000313" key="12">
    <source>
        <dbReference type="EnsemblMetazoa" id="CLYHEMP015197.1"/>
    </source>
</evidence>
<dbReference type="SMART" id="SM01381">
    <property type="entry name" value="7TM_GPCR_Srsx"/>
    <property type="match status" value="1"/>
</dbReference>
<evidence type="ECO:0000256" key="1">
    <source>
        <dbReference type="ARBA" id="ARBA00004141"/>
    </source>
</evidence>
<evidence type="ECO:0000256" key="9">
    <source>
        <dbReference type="SAM" id="MobiDB-lite"/>
    </source>
</evidence>
<dbReference type="SUPFAM" id="SSF81321">
    <property type="entry name" value="Family A G protein-coupled receptor-like"/>
    <property type="match status" value="1"/>
</dbReference>
<keyword evidence="6 8" id="KW-0675">Receptor</keyword>
<dbReference type="CDD" id="cd00637">
    <property type="entry name" value="7tm_classA_rhodopsin-like"/>
    <property type="match status" value="1"/>
</dbReference>
<keyword evidence="4 8" id="KW-0297">G-protein coupled receptor</keyword>
<protein>
    <recommendedName>
        <fullName evidence="11">G-protein coupled receptors family 1 profile domain-containing protein</fullName>
    </recommendedName>
</protein>
<feature type="region of interest" description="Disordered" evidence="9">
    <location>
        <begin position="264"/>
        <end position="302"/>
    </location>
</feature>
<comment type="subcellular location">
    <subcellularLocation>
        <location evidence="1">Membrane</location>
        <topology evidence="1">Multi-pass membrane protein</topology>
    </subcellularLocation>
</comment>
<dbReference type="GO" id="GO:0005886">
    <property type="term" value="C:plasma membrane"/>
    <property type="evidence" value="ECO:0007669"/>
    <property type="project" value="TreeGrafter"/>
</dbReference>
<evidence type="ECO:0000256" key="3">
    <source>
        <dbReference type="ARBA" id="ARBA00022989"/>
    </source>
</evidence>
<feature type="domain" description="G-protein coupled receptors family 1 profile" evidence="11">
    <location>
        <begin position="62"/>
        <end position="390"/>
    </location>
</feature>
<dbReference type="PANTHER" id="PTHR45695:SF15">
    <property type="entry name" value="OPSIN RH2"/>
    <property type="match status" value="1"/>
</dbReference>
<dbReference type="Gene3D" id="1.20.1070.10">
    <property type="entry name" value="Rhodopsin 7-helix transmembrane proteins"/>
    <property type="match status" value="1"/>
</dbReference>
<dbReference type="PRINTS" id="PR00237">
    <property type="entry name" value="GPCRRHODOPSN"/>
</dbReference>